<comment type="similarity">
    <text evidence="8">Belongs to the polyadenylate-binding RBP47 family.</text>
</comment>
<keyword evidence="5 10" id="KW-0694">RNA-binding</keyword>
<dbReference type="SUPFAM" id="SSF54928">
    <property type="entry name" value="RNA-binding domain, RBD"/>
    <property type="match status" value="2"/>
</dbReference>
<evidence type="ECO:0000256" key="6">
    <source>
        <dbReference type="ARBA" id="ARBA00023242"/>
    </source>
</evidence>
<proteinExistence type="inferred from homology"/>
<evidence type="ECO:0000256" key="11">
    <source>
        <dbReference type="SAM" id="MobiDB-lite"/>
    </source>
</evidence>
<evidence type="ECO:0000256" key="5">
    <source>
        <dbReference type="ARBA" id="ARBA00022884"/>
    </source>
</evidence>
<comment type="function">
    <text evidence="7">Heterogeneous nuclear ribonucleoprotein (hnRNP)-protein binding the poly(A) tail of mRNA and probably involved in some steps of pre-mRNA maturation.</text>
</comment>
<dbReference type="EMBL" id="LR031880">
    <property type="protein sequence ID" value="VDD59873.1"/>
    <property type="molecule type" value="Genomic_DNA"/>
</dbReference>
<comment type="subcellular location">
    <subcellularLocation>
        <location evidence="2">Cytoplasmic granule</location>
    </subcellularLocation>
    <subcellularLocation>
        <location evidence="1">Nucleus</location>
    </subcellularLocation>
</comment>
<dbReference type="GO" id="GO:0005634">
    <property type="term" value="C:nucleus"/>
    <property type="evidence" value="ECO:0007669"/>
    <property type="project" value="UniProtKB-SubCell"/>
</dbReference>
<evidence type="ECO:0000256" key="2">
    <source>
        <dbReference type="ARBA" id="ARBA00004463"/>
    </source>
</evidence>
<dbReference type="GO" id="GO:0006397">
    <property type="term" value="P:mRNA processing"/>
    <property type="evidence" value="ECO:0007669"/>
    <property type="project" value="UniProtKB-KW"/>
</dbReference>
<comment type="subunit">
    <text evidence="9">Interacts with the poly(A) tail of mRNA in nucleus.</text>
</comment>
<dbReference type="FunFam" id="3.30.70.330:FF:000103">
    <property type="entry name" value="Polyadenylate-binding protein RBP47B"/>
    <property type="match status" value="1"/>
</dbReference>
<protein>
    <recommendedName>
        <fullName evidence="12">RRM domain-containing protein</fullName>
    </recommendedName>
</protein>
<dbReference type="PANTHER" id="PTHR47640:SF16">
    <property type="entry name" value="POLYADENYLATE-BINDING PROTEIN RBP47C-RELATED"/>
    <property type="match status" value="1"/>
</dbReference>
<dbReference type="SMART" id="SM00360">
    <property type="entry name" value="RRM"/>
    <property type="match status" value="3"/>
</dbReference>
<reference evidence="13" key="1">
    <citation type="submission" date="2018-11" db="EMBL/GenBank/DDBJ databases">
        <authorList>
            <consortium name="Genoscope - CEA"/>
            <person name="William W."/>
        </authorList>
    </citation>
    <scope>NUCLEOTIDE SEQUENCE</scope>
</reference>
<keyword evidence="6" id="KW-0539">Nucleus</keyword>
<evidence type="ECO:0000256" key="4">
    <source>
        <dbReference type="ARBA" id="ARBA00022737"/>
    </source>
</evidence>
<name>A0A3P6FNU6_BRAOL</name>
<evidence type="ECO:0000256" key="9">
    <source>
        <dbReference type="ARBA" id="ARBA00063471"/>
    </source>
</evidence>
<dbReference type="FunFam" id="3.30.70.330:FF:000144">
    <property type="entry name" value="Polyadenylate-binding protein RBP47B"/>
    <property type="match status" value="1"/>
</dbReference>
<evidence type="ECO:0000256" key="10">
    <source>
        <dbReference type="PROSITE-ProRule" id="PRU00176"/>
    </source>
</evidence>
<evidence type="ECO:0000256" key="1">
    <source>
        <dbReference type="ARBA" id="ARBA00004123"/>
    </source>
</evidence>
<evidence type="ECO:0000259" key="12">
    <source>
        <dbReference type="PROSITE" id="PS50102"/>
    </source>
</evidence>
<dbReference type="InterPro" id="IPR035979">
    <property type="entry name" value="RBD_domain_sf"/>
</dbReference>
<feature type="domain" description="RRM" evidence="12">
    <location>
        <begin position="261"/>
        <end position="333"/>
    </location>
</feature>
<keyword evidence="3" id="KW-0507">mRNA processing</keyword>
<evidence type="ECO:0000256" key="8">
    <source>
        <dbReference type="ARBA" id="ARBA00061069"/>
    </source>
</evidence>
<sequence>MFPSPQPHHPQGMMTLYTPTFLMSHHMMYASPPPPPPYSPNHQYLNHNPNHESRGDEYQNTSNSEKKTIWIGDLHHWMDENYLKCSFASVGAVVSIKVIRNKHTGLSEGYGFVEFLSHDVADKVLKKFNGTYMPNTDMPFRLNWASSSTGEENEHELSIFVGDLAPDVSNSLLYNTFSEIYPSVRAAIVIIDTYTGRSKGFGFVRFGDVNERTKAMTEMHGVKCSNRAMRIGPATPKETTSFRQQGMYMINDAISYPAGDATIFVGGLDSSVTSEDLKQPFSAYGEIVSVNIPLGKECGFVQFVNRQNAEEALKKLNGTVIQNRRVRLAWGQNKLPRYNYGNQWFGAYYGGQHYNGYGYMVPQPHDPRMYAVAPYGGYPMYGGPQQQVSQGN</sequence>
<feature type="domain" description="RRM" evidence="12">
    <location>
        <begin position="67"/>
        <end position="147"/>
    </location>
</feature>
<evidence type="ECO:0000256" key="7">
    <source>
        <dbReference type="ARBA" id="ARBA00057395"/>
    </source>
</evidence>
<feature type="region of interest" description="Disordered" evidence="11">
    <location>
        <begin position="32"/>
        <end position="63"/>
    </location>
</feature>
<dbReference type="GO" id="GO:0005829">
    <property type="term" value="C:cytosol"/>
    <property type="evidence" value="ECO:0007669"/>
    <property type="project" value="TreeGrafter"/>
</dbReference>
<gene>
    <name evidence="13" type="ORF">BOLC6T35326H</name>
</gene>
<dbReference type="CDD" id="cd12344">
    <property type="entry name" value="RRM1_SECp43_like"/>
    <property type="match status" value="1"/>
</dbReference>
<dbReference type="PANTHER" id="PTHR47640">
    <property type="entry name" value="TRNA SELENOCYSTEINE 1-ASSOCIATED PROTEIN 1-RELATED-RELATED"/>
    <property type="match status" value="1"/>
</dbReference>
<dbReference type="InterPro" id="IPR012677">
    <property type="entry name" value="Nucleotide-bd_a/b_plait_sf"/>
</dbReference>
<dbReference type="Gene3D" id="3.30.70.330">
    <property type="match status" value="3"/>
</dbReference>
<dbReference type="CDD" id="cd12345">
    <property type="entry name" value="RRM2_SECp43_like"/>
    <property type="match status" value="1"/>
</dbReference>
<dbReference type="PROSITE" id="PS50102">
    <property type="entry name" value="RRM"/>
    <property type="match status" value="3"/>
</dbReference>
<accession>A0A3P6FNU6</accession>
<dbReference type="InterPro" id="IPR000504">
    <property type="entry name" value="RRM_dom"/>
</dbReference>
<dbReference type="AlphaFoldDB" id="A0A3P6FNU6"/>
<evidence type="ECO:0000313" key="13">
    <source>
        <dbReference type="EMBL" id="VDD59873.1"/>
    </source>
</evidence>
<keyword evidence="4" id="KW-0677">Repeat</keyword>
<dbReference type="GO" id="GO:0003729">
    <property type="term" value="F:mRNA binding"/>
    <property type="evidence" value="ECO:0007669"/>
    <property type="project" value="InterPro"/>
</dbReference>
<feature type="domain" description="RRM" evidence="12">
    <location>
        <begin position="157"/>
        <end position="236"/>
    </location>
</feature>
<evidence type="ECO:0000256" key="3">
    <source>
        <dbReference type="ARBA" id="ARBA00022664"/>
    </source>
</evidence>
<dbReference type="Pfam" id="PF00076">
    <property type="entry name" value="RRM_1"/>
    <property type="match status" value="3"/>
</dbReference>
<dbReference type="InterPro" id="IPR050825">
    <property type="entry name" value="RBM42_RBP45_47-like"/>
</dbReference>
<organism evidence="13">
    <name type="scientific">Brassica oleracea</name>
    <name type="common">Wild cabbage</name>
    <dbReference type="NCBI Taxonomy" id="3712"/>
    <lineage>
        <taxon>Eukaryota</taxon>
        <taxon>Viridiplantae</taxon>
        <taxon>Streptophyta</taxon>
        <taxon>Embryophyta</taxon>
        <taxon>Tracheophyta</taxon>
        <taxon>Spermatophyta</taxon>
        <taxon>Magnoliopsida</taxon>
        <taxon>eudicotyledons</taxon>
        <taxon>Gunneridae</taxon>
        <taxon>Pentapetalae</taxon>
        <taxon>rosids</taxon>
        <taxon>malvids</taxon>
        <taxon>Brassicales</taxon>
        <taxon>Brassicaceae</taxon>
        <taxon>Brassiceae</taxon>
        <taxon>Brassica</taxon>
    </lineage>
</organism>